<protein>
    <recommendedName>
        <fullName evidence="4">Dipeptidylpeptidase IV N-terminal domain-containing protein</fullName>
    </recommendedName>
</protein>
<evidence type="ECO:0000256" key="1">
    <source>
        <dbReference type="SAM" id="MobiDB-lite"/>
    </source>
</evidence>
<keyword evidence="3" id="KW-1185">Reference proteome</keyword>
<dbReference type="SUPFAM" id="SSF82171">
    <property type="entry name" value="DPP6 N-terminal domain-like"/>
    <property type="match status" value="1"/>
</dbReference>
<organism evidence="2 3">
    <name type="scientific">Hymenobacter humi</name>
    <dbReference type="NCBI Taxonomy" id="1411620"/>
    <lineage>
        <taxon>Bacteria</taxon>
        <taxon>Pseudomonadati</taxon>
        <taxon>Bacteroidota</taxon>
        <taxon>Cytophagia</taxon>
        <taxon>Cytophagales</taxon>
        <taxon>Hymenobacteraceae</taxon>
        <taxon>Hymenobacter</taxon>
    </lineage>
</organism>
<dbReference type="EMBL" id="JBHTEK010000001">
    <property type="protein sequence ID" value="MFC7667012.1"/>
    <property type="molecule type" value="Genomic_DNA"/>
</dbReference>
<dbReference type="Proteomes" id="UP001596513">
    <property type="component" value="Unassembled WGS sequence"/>
</dbReference>
<evidence type="ECO:0000313" key="2">
    <source>
        <dbReference type="EMBL" id="MFC7667012.1"/>
    </source>
</evidence>
<dbReference type="Gene3D" id="2.140.10.30">
    <property type="entry name" value="Dipeptidylpeptidase IV, N-terminal domain"/>
    <property type="match status" value="1"/>
</dbReference>
<feature type="region of interest" description="Disordered" evidence="1">
    <location>
        <begin position="156"/>
        <end position="176"/>
    </location>
</feature>
<sequence>MLATAGPALAQAPAATTSSLAPLTVEKIMRDPAQWLGTSPSNVYWGEDGRRIYFNWNPTKDRRDSLYQVAPTGTAAPRKVSQREQRTLPASGGVYDARYTRKVYERDGDIYLLDLKTQRVRRVTNTAEREASSTFAMLDKLVSYVRAQNLYTWDPATGETTQRTDFRKGSKPASTLPTDKAERYLRAQQAALFDVVRLRDQDRQARESQQKALAKLRPKAIYLGQQTVENLQPEPRWPLRNLHAGAGASSRQGGAGAQLRDDLGLHRGYFDPHQSRRSPDGLRAWASMTLPVTPLLSWGTKN</sequence>
<name>A0ABW2U3M1_9BACT</name>
<comment type="caution">
    <text evidence="2">The sequence shown here is derived from an EMBL/GenBank/DDBJ whole genome shotgun (WGS) entry which is preliminary data.</text>
</comment>
<gene>
    <name evidence="2" type="ORF">ACFQT0_05940</name>
</gene>
<dbReference type="RefSeq" id="WP_380201197.1">
    <property type="nucleotide sequence ID" value="NZ_JBHTEK010000001.1"/>
</dbReference>
<evidence type="ECO:0008006" key="4">
    <source>
        <dbReference type="Google" id="ProtNLM"/>
    </source>
</evidence>
<proteinExistence type="predicted"/>
<accession>A0ABW2U3M1</accession>
<reference evidence="3" key="1">
    <citation type="journal article" date="2019" name="Int. J. Syst. Evol. Microbiol.">
        <title>The Global Catalogue of Microorganisms (GCM) 10K type strain sequencing project: providing services to taxonomists for standard genome sequencing and annotation.</title>
        <authorList>
            <consortium name="The Broad Institute Genomics Platform"/>
            <consortium name="The Broad Institute Genome Sequencing Center for Infectious Disease"/>
            <person name="Wu L."/>
            <person name="Ma J."/>
        </authorList>
    </citation>
    <scope>NUCLEOTIDE SEQUENCE [LARGE SCALE GENOMIC DNA]</scope>
    <source>
        <strain evidence="3">JCM 19635</strain>
    </source>
</reference>
<evidence type="ECO:0000313" key="3">
    <source>
        <dbReference type="Proteomes" id="UP001596513"/>
    </source>
</evidence>